<evidence type="ECO:0008006" key="3">
    <source>
        <dbReference type="Google" id="ProtNLM"/>
    </source>
</evidence>
<sequence length="70" mass="7918">MLVEIADEIQIQAVAAGFATIQDYIADLVERDAERVAIQKGIDDWKAGRVQSFDEFDRGLRQEFGFSPRT</sequence>
<gene>
    <name evidence="1" type="ORF">SAMN05421753_11240</name>
</gene>
<reference evidence="2" key="1">
    <citation type="submission" date="2016-10" db="EMBL/GenBank/DDBJ databases">
        <authorList>
            <person name="Varghese N."/>
            <person name="Submissions S."/>
        </authorList>
    </citation>
    <scope>NUCLEOTIDE SEQUENCE [LARGE SCALE GENOMIC DNA]</scope>
    <source>
        <strain evidence="2">DSM 26348</strain>
    </source>
</reference>
<dbReference type="STRING" id="1576369.SAMN05421753_11240"/>
<accession>A0A1I3KTG5</accession>
<dbReference type="AlphaFoldDB" id="A0A1I3KTG5"/>
<evidence type="ECO:0000313" key="1">
    <source>
        <dbReference type="EMBL" id="SFI75793.1"/>
    </source>
</evidence>
<dbReference type="RefSeq" id="WP_092051776.1">
    <property type="nucleotide sequence ID" value="NZ_FOQD01000012.1"/>
</dbReference>
<keyword evidence="2" id="KW-1185">Reference proteome</keyword>
<name>A0A1I3KTG5_9PLAN</name>
<dbReference type="Proteomes" id="UP000199518">
    <property type="component" value="Unassembled WGS sequence"/>
</dbReference>
<organism evidence="1 2">
    <name type="scientific">Planctomicrobium piriforme</name>
    <dbReference type="NCBI Taxonomy" id="1576369"/>
    <lineage>
        <taxon>Bacteria</taxon>
        <taxon>Pseudomonadati</taxon>
        <taxon>Planctomycetota</taxon>
        <taxon>Planctomycetia</taxon>
        <taxon>Planctomycetales</taxon>
        <taxon>Planctomycetaceae</taxon>
        <taxon>Planctomicrobium</taxon>
    </lineage>
</organism>
<dbReference type="EMBL" id="FOQD01000012">
    <property type="protein sequence ID" value="SFI75793.1"/>
    <property type="molecule type" value="Genomic_DNA"/>
</dbReference>
<proteinExistence type="predicted"/>
<evidence type="ECO:0000313" key="2">
    <source>
        <dbReference type="Proteomes" id="UP000199518"/>
    </source>
</evidence>
<dbReference type="OrthoDB" id="290223at2"/>
<protein>
    <recommendedName>
        <fullName evidence="3">Antitoxin ParD1/3/4</fullName>
    </recommendedName>
</protein>